<dbReference type="OrthoDB" id="9790785at2"/>
<reference evidence="5 6" key="1">
    <citation type="journal article" date="2015" name="Antonie Van Leeuwenhoek">
        <title>Bosea vaviloviae sp. nov., a new species of slow-growing rhizobia isolated from nodules of the relict species Vavilovia formosa (Stev.) Fed.</title>
        <authorList>
            <person name="Safronova V.I."/>
            <person name="Kuznetsova I.G."/>
            <person name="Sazanova A.L."/>
            <person name="Kimeklis A.K."/>
            <person name="Belimov A.A."/>
            <person name="Andronov E.E."/>
            <person name="Pinaev A.G."/>
            <person name="Chizhevskaya E.P."/>
            <person name="Pukhaev A.R."/>
            <person name="Popov K.P."/>
            <person name="Willems A."/>
            <person name="Tikhonovich I.A."/>
        </authorList>
    </citation>
    <scope>NUCLEOTIDE SEQUENCE [LARGE SCALE GENOMIC DNA]</scope>
    <source>
        <strain evidence="5 6">Vaf18</strain>
    </source>
</reference>
<evidence type="ECO:0000256" key="3">
    <source>
        <dbReference type="RuleBase" id="RU000363"/>
    </source>
</evidence>
<organism evidence="5 6">
    <name type="scientific">Bosea vaviloviae</name>
    <dbReference type="NCBI Taxonomy" id="1526658"/>
    <lineage>
        <taxon>Bacteria</taxon>
        <taxon>Pseudomonadati</taxon>
        <taxon>Pseudomonadota</taxon>
        <taxon>Alphaproteobacteria</taxon>
        <taxon>Hyphomicrobiales</taxon>
        <taxon>Boseaceae</taxon>
        <taxon>Bosea</taxon>
    </lineage>
</organism>
<dbReference type="Proteomes" id="UP000094969">
    <property type="component" value="Chromosome"/>
</dbReference>
<comment type="similarity">
    <text evidence="1 3">Belongs to the short-chain dehydrogenases/reductases (SDR) family.</text>
</comment>
<evidence type="ECO:0000313" key="6">
    <source>
        <dbReference type="Proteomes" id="UP000094969"/>
    </source>
</evidence>
<evidence type="ECO:0000313" key="5">
    <source>
        <dbReference type="EMBL" id="AOO82497.1"/>
    </source>
</evidence>
<dbReference type="AlphaFoldDB" id="A0A1D7U565"/>
<keyword evidence="6" id="KW-1185">Reference proteome</keyword>
<dbReference type="Gene3D" id="3.40.50.720">
    <property type="entry name" value="NAD(P)-binding Rossmann-like Domain"/>
    <property type="match status" value="1"/>
</dbReference>
<feature type="domain" description="Ketoreductase" evidence="4">
    <location>
        <begin position="8"/>
        <end position="193"/>
    </location>
</feature>
<dbReference type="InterPro" id="IPR036291">
    <property type="entry name" value="NAD(P)-bd_dom_sf"/>
</dbReference>
<dbReference type="GO" id="GO:0016491">
    <property type="term" value="F:oxidoreductase activity"/>
    <property type="evidence" value="ECO:0007669"/>
    <property type="project" value="UniProtKB-KW"/>
</dbReference>
<gene>
    <name evidence="5" type="ORF">BHK69_20460</name>
</gene>
<evidence type="ECO:0000256" key="2">
    <source>
        <dbReference type="ARBA" id="ARBA00023002"/>
    </source>
</evidence>
<protein>
    <submittedName>
        <fullName evidence="5">Oxidoreductase</fullName>
    </submittedName>
</protein>
<dbReference type="SMART" id="SM00822">
    <property type="entry name" value="PKS_KR"/>
    <property type="match status" value="1"/>
</dbReference>
<dbReference type="Pfam" id="PF00106">
    <property type="entry name" value="adh_short"/>
    <property type="match status" value="1"/>
</dbReference>
<dbReference type="PRINTS" id="PR00081">
    <property type="entry name" value="GDHRDH"/>
</dbReference>
<proteinExistence type="inferred from homology"/>
<sequence length="246" mass="25887">MSKPLEGRVALVTGASRGIGRAAALAFAQAGAHVVALARTTGALEELDDEILALGGSTTLVPVDLADTAAIEKLGPALLQRWGKLDILLANAGILGPLTPLTHASPKEWANVFDTNVTANWRLLKSVEPALQASDAARVILMSSGAAHKCLAYWGPYSISKAAVEAMARTYAAETVTTPLKVMLVNPGPLRTKMRAEAMPGEDPLTLRTPEELAPHLVEIASPAWSETGKIFDFPQGKVLTPQMPA</sequence>
<dbReference type="RefSeq" id="WP_069691704.1">
    <property type="nucleotide sequence ID" value="NZ_CP017147.1"/>
</dbReference>
<dbReference type="PRINTS" id="PR00080">
    <property type="entry name" value="SDRFAMILY"/>
</dbReference>
<dbReference type="PROSITE" id="PS00061">
    <property type="entry name" value="ADH_SHORT"/>
    <property type="match status" value="1"/>
</dbReference>
<dbReference type="InterPro" id="IPR002347">
    <property type="entry name" value="SDR_fam"/>
</dbReference>
<name>A0A1D7U565_9HYPH</name>
<evidence type="ECO:0000256" key="1">
    <source>
        <dbReference type="ARBA" id="ARBA00006484"/>
    </source>
</evidence>
<dbReference type="PANTHER" id="PTHR44196:SF4">
    <property type="entry name" value="SHORT CHAIN DEHYDROGENASE"/>
    <property type="match status" value="1"/>
</dbReference>
<dbReference type="EMBL" id="CP017147">
    <property type="protein sequence ID" value="AOO82497.1"/>
    <property type="molecule type" value="Genomic_DNA"/>
</dbReference>
<dbReference type="InterPro" id="IPR020904">
    <property type="entry name" value="Sc_DH/Rdtase_CS"/>
</dbReference>
<dbReference type="KEGG" id="bvv:BHK69_20460"/>
<evidence type="ECO:0000259" key="4">
    <source>
        <dbReference type="SMART" id="SM00822"/>
    </source>
</evidence>
<dbReference type="STRING" id="1526658.BHK69_20460"/>
<dbReference type="GO" id="GO:0016020">
    <property type="term" value="C:membrane"/>
    <property type="evidence" value="ECO:0007669"/>
    <property type="project" value="TreeGrafter"/>
</dbReference>
<accession>A0A1D7U565</accession>
<dbReference type="SUPFAM" id="SSF51735">
    <property type="entry name" value="NAD(P)-binding Rossmann-fold domains"/>
    <property type="match status" value="1"/>
</dbReference>
<dbReference type="PANTHER" id="PTHR44196">
    <property type="entry name" value="DEHYDROGENASE/REDUCTASE SDR FAMILY MEMBER 7B"/>
    <property type="match status" value="1"/>
</dbReference>
<keyword evidence="2" id="KW-0560">Oxidoreductase</keyword>
<dbReference type="InterPro" id="IPR057326">
    <property type="entry name" value="KR_dom"/>
</dbReference>